<reference evidence="2 3" key="1">
    <citation type="submission" date="2019-12" db="EMBL/GenBank/DDBJ databases">
        <title>The complete genome of the thermophilic, anoxygenic phototrophic gammaproteobacterium Thermochromatium tepidum.</title>
        <authorList>
            <person name="Sattley W.M."/>
            <person name="Swingley W.D."/>
            <person name="Burchell B.M."/>
            <person name="Gurbani S.A."/>
            <person name="Kujawa C.M."/>
            <person name="Nuccio D.A."/>
            <person name="Schladweiler J."/>
            <person name="Shaffer K.N."/>
            <person name="Stokes L.M."/>
            <person name="Touchman J.W."/>
            <person name="Blankenship R.E."/>
            <person name="Madigan M.T."/>
        </authorList>
    </citation>
    <scope>NUCLEOTIDE SEQUENCE [LARGE SCALE GENOMIC DNA]</scope>
    <source>
        <strain evidence="2 3">ATCC 43061</strain>
    </source>
</reference>
<name>A0A6I6E1L2_THETI</name>
<dbReference type="RefSeq" id="WP_153973762.1">
    <property type="nucleotide sequence ID" value="NZ_CP039268.1"/>
</dbReference>
<dbReference type="OrthoDB" id="8479446at2"/>
<gene>
    <name evidence="2" type="ORF">E6P07_00265</name>
</gene>
<feature type="signal peptide" evidence="1">
    <location>
        <begin position="1"/>
        <end position="23"/>
    </location>
</feature>
<keyword evidence="1" id="KW-0732">Signal</keyword>
<keyword evidence="3" id="KW-1185">Reference proteome</keyword>
<feature type="chain" id="PRO_5026134751" description="DUF4412 domain-containing protein" evidence="1">
    <location>
        <begin position="24"/>
        <end position="257"/>
    </location>
</feature>
<proteinExistence type="predicted"/>
<accession>A0A6I6E1L2</accession>
<protein>
    <recommendedName>
        <fullName evidence="4">DUF4412 domain-containing protein</fullName>
    </recommendedName>
</protein>
<sequence>MRVDKHAHWLILAGLFLTASARAEIAGVQFSADTVSRGPDGQVSTGKMYVGANRMRVEMSHQGQQMIRIHDQNRQMEWVILPDRQAYMERSVPMAGVTPGSMPTHSAEINPCQGIQGLTCTRVGEEDVAGRRAVKWEMSMTHEGQTLTGAQWLDVERGLPLKYQMPNGQAMELRMLGTESIAGRRVEKWEMTTTTPDGQPVQSLQWYDPELKLAVREEFPGGFVRELTNIQVGPQPDALFTIPPGYSKIEPPPAPQR</sequence>
<evidence type="ECO:0008006" key="4">
    <source>
        <dbReference type="Google" id="ProtNLM"/>
    </source>
</evidence>
<evidence type="ECO:0000313" key="3">
    <source>
        <dbReference type="Proteomes" id="UP000426424"/>
    </source>
</evidence>
<dbReference type="AlphaFoldDB" id="A0A6I6E1L2"/>
<dbReference type="Proteomes" id="UP000426424">
    <property type="component" value="Chromosome"/>
</dbReference>
<dbReference type="EMBL" id="CP039268">
    <property type="protein sequence ID" value="QGU31562.1"/>
    <property type="molecule type" value="Genomic_DNA"/>
</dbReference>
<evidence type="ECO:0000313" key="2">
    <source>
        <dbReference type="EMBL" id="QGU31562.1"/>
    </source>
</evidence>
<organism evidence="2 3">
    <name type="scientific">Thermochromatium tepidum ATCC 43061</name>
    <dbReference type="NCBI Taxonomy" id="316276"/>
    <lineage>
        <taxon>Bacteria</taxon>
        <taxon>Pseudomonadati</taxon>
        <taxon>Pseudomonadota</taxon>
        <taxon>Gammaproteobacteria</taxon>
        <taxon>Chromatiales</taxon>
        <taxon>Chromatiaceae</taxon>
        <taxon>Thermochromatium</taxon>
    </lineage>
</organism>
<dbReference type="KEGG" id="ttp:E6P07_00265"/>
<evidence type="ECO:0000256" key="1">
    <source>
        <dbReference type="SAM" id="SignalP"/>
    </source>
</evidence>
<dbReference type="Gene3D" id="2.50.20.10">
    <property type="entry name" value="Lipoprotein localisation LolA/LolB/LppX"/>
    <property type="match status" value="1"/>
</dbReference>